<dbReference type="Gene3D" id="2.40.128.140">
    <property type="entry name" value="Outer membrane protein"/>
    <property type="match status" value="1"/>
</dbReference>
<dbReference type="RefSeq" id="WP_013326241.1">
    <property type="nucleotide sequence ID" value="NC_014506.1"/>
</dbReference>
<proteinExistence type="predicted"/>
<dbReference type="EMBL" id="CP002205">
    <property type="protein sequence ID" value="ADN08485.1"/>
    <property type="molecule type" value="Genomic_DNA"/>
</dbReference>
<dbReference type="HOGENOM" id="CLU_055418_1_0_7"/>
<name>E0UUX3_SULAO</name>
<gene>
    <name evidence="2" type="ordered locus">Saut_0436</name>
</gene>
<feature type="signal peptide" evidence="1">
    <location>
        <begin position="1"/>
        <end position="18"/>
    </location>
</feature>
<dbReference type="InterPro" id="IPR037107">
    <property type="entry name" value="Put_OMP_sf"/>
</dbReference>
<dbReference type="OrthoDB" id="9776275at2"/>
<keyword evidence="3" id="KW-1185">Reference proteome</keyword>
<reference evidence="3" key="1">
    <citation type="journal article" date="2010" name="Stand. Genomic Sci.">
        <title>Complete genome sequence of Sulfurimonas autotrophica type strain (OK10).</title>
        <authorList>
            <person name="Sikorski J."/>
            <person name="Munk C."/>
            <person name="Lapidus A."/>
            <person name="Djao O."/>
            <person name="Lucas S."/>
            <person name="Glavina Del Rio T."/>
            <person name="Nolan M."/>
            <person name="Tice H."/>
            <person name="Han C."/>
            <person name="Cheng J."/>
            <person name="Tapia R."/>
            <person name="Goodwin L."/>
            <person name="Pitluck S."/>
            <person name="Liolios K."/>
            <person name="Ivanova N."/>
            <person name="Mavromatis K."/>
            <person name="Mikhailova N."/>
            <person name="Pati A."/>
            <person name="Sims D."/>
            <person name="Meincke L."/>
            <person name="Brettin T."/>
            <person name="Detter J."/>
            <person name="Chen A."/>
            <person name="Palaniappan K."/>
            <person name="Land M."/>
            <person name="Hauser L."/>
            <person name="Chang Y."/>
            <person name="Jeffries C."/>
            <person name="Rohde M."/>
            <person name="Lang E."/>
            <person name="Spring S."/>
            <person name="Goker M."/>
            <person name="Woyke T."/>
            <person name="Bristow J."/>
            <person name="Eisen J."/>
            <person name="Markowitz V."/>
            <person name="Hugenholtz P."/>
            <person name="Kyrpides N."/>
            <person name="Klenk H."/>
        </authorList>
    </citation>
    <scope>NUCLEOTIDE SEQUENCE [LARGE SCALE GENOMIC DNA]</scope>
    <source>
        <strain evidence="3">ATCC BAA-671 / DSM 16294 / JCM 11897 / OK10</strain>
    </source>
</reference>
<dbReference type="InterPro" id="IPR018707">
    <property type="entry name" value="LpxR"/>
</dbReference>
<keyword evidence="1" id="KW-0732">Signal</keyword>
<evidence type="ECO:0000313" key="3">
    <source>
        <dbReference type="Proteomes" id="UP000007803"/>
    </source>
</evidence>
<evidence type="ECO:0000313" key="2">
    <source>
        <dbReference type="EMBL" id="ADN08485.1"/>
    </source>
</evidence>
<evidence type="ECO:0008006" key="4">
    <source>
        <dbReference type="Google" id="ProtNLM"/>
    </source>
</evidence>
<dbReference type="Pfam" id="PF09982">
    <property type="entry name" value="LpxR"/>
    <property type="match status" value="1"/>
</dbReference>
<sequence>MKIKLLALSLLLFISLRADEYSFVVYNDFFAGEDGHFTNGVSLSWLEDNEENSYTNFLTASLGTLSFPLENSKNYNAGLSINQIILTPINTEKATPQYNDLPYAGYLSLATYLFEWDSYSFNEYSIEIGVVGKESGAEYVQNKFHKIIGNDESKGWNTQLGTRYTFNLFFHHGVKPWQGKIGQNLQADWFYHYGATLGTFDVSGFGGTAFRIGQNYVHNFNSHYPYLKEEAGLVSVDGLKQGFGWSVSAGADGEYLAYSYVFNKAKNDGYAVHIEGLSAVANLSASLYYNHHKFRFFYEIPSHYIKEERGVNIFGGFMYSYKF</sequence>
<dbReference type="STRING" id="563040.Saut_0436"/>
<protein>
    <recommendedName>
        <fullName evidence="4">Lipid A deacylase LpxR family protein</fullName>
    </recommendedName>
</protein>
<feature type="chain" id="PRO_5003141468" description="Lipid A deacylase LpxR family protein" evidence="1">
    <location>
        <begin position="19"/>
        <end position="323"/>
    </location>
</feature>
<dbReference type="eggNOG" id="COG3528">
    <property type="taxonomic scope" value="Bacteria"/>
</dbReference>
<organism evidence="2 3">
    <name type="scientific">Sulfurimonas autotrophica (strain ATCC BAA-671 / DSM 16294 / JCM 11897 / OK10)</name>
    <dbReference type="NCBI Taxonomy" id="563040"/>
    <lineage>
        <taxon>Bacteria</taxon>
        <taxon>Pseudomonadati</taxon>
        <taxon>Campylobacterota</taxon>
        <taxon>Epsilonproteobacteria</taxon>
        <taxon>Campylobacterales</taxon>
        <taxon>Sulfurimonadaceae</taxon>
        <taxon>Sulfurimonas</taxon>
    </lineage>
</organism>
<dbReference type="AlphaFoldDB" id="E0UUX3"/>
<accession>E0UUX3</accession>
<dbReference type="KEGG" id="sua:Saut_0436"/>
<dbReference type="Proteomes" id="UP000007803">
    <property type="component" value="Chromosome"/>
</dbReference>
<evidence type="ECO:0000256" key="1">
    <source>
        <dbReference type="SAM" id="SignalP"/>
    </source>
</evidence>